<keyword evidence="2 7" id="KW-0547">Nucleotide-binding</keyword>
<feature type="compositionally biased region" description="Basic and acidic residues" evidence="8">
    <location>
        <begin position="616"/>
        <end position="628"/>
    </location>
</feature>
<keyword evidence="12" id="KW-1185">Reference proteome</keyword>
<dbReference type="Proteomes" id="UP001153292">
    <property type="component" value="Chromosome 11"/>
</dbReference>
<dbReference type="Gene3D" id="3.30.590.10">
    <property type="entry name" value="Glutamine synthetase/guanido kinase, catalytic domain"/>
    <property type="match status" value="1"/>
</dbReference>
<feature type="compositionally biased region" description="Basic and acidic residues" evidence="8">
    <location>
        <begin position="580"/>
        <end position="598"/>
    </location>
</feature>
<protein>
    <recommendedName>
        <fullName evidence="13">Arginine kinase</fullName>
    </recommendedName>
</protein>
<dbReference type="InterPro" id="IPR036770">
    <property type="entry name" value="Ankyrin_rpt-contain_sf"/>
</dbReference>
<dbReference type="InterPro" id="IPR022413">
    <property type="entry name" value="ATP-guanido_PTrfase_N"/>
</dbReference>
<dbReference type="PROSITE" id="PS50297">
    <property type="entry name" value="ANK_REP_REGION"/>
    <property type="match status" value="2"/>
</dbReference>
<dbReference type="InterPro" id="IPR014746">
    <property type="entry name" value="Gln_synth/guanido_kin_cat_dom"/>
</dbReference>
<dbReference type="SUPFAM" id="SSF48403">
    <property type="entry name" value="Ankyrin repeat"/>
    <property type="match status" value="2"/>
</dbReference>
<accession>A0ABN8L4T1</accession>
<keyword evidence="1 7" id="KW-0808">Transferase</keyword>
<dbReference type="InterPro" id="IPR002110">
    <property type="entry name" value="Ankyrin_rpt"/>
</dbReference>
<gene>
    <name evidence="11" type="ORF">CHILSU_LOCUS1553</name>
</gene>
<name>A0ABN8L4T1_CHISP</name>
<dbReference type="Pfam" id="PF02807">
    <property type="entry name" value="ATP-gua_PtransN"/>
    <property type="match status" value="1"/>
</dbReference>
<evidence type="ECO:0000256" key="5">
    <source>
        <dbReference type="PROSITE-ProRule" id="PRU00023"/>
    </source>
</evidence>
<keyword evidence="4 7" id="KW-0067">ATP-binding</keyword>
<dbReference type="Gene3D" id="1.25.40.20">
    <property type="entry name" value="Ankyrin repeat-containing domain"/>
    <property type="match status" value="4"/>
</dbReference>
<evidence type="ECO:0000256" key="6">
    <source>
        <dbReference type="PROSITE-ProRule" id="PRU00842"/>
    </source>
</evidence>
<dbReference type="PROSITE" id="PS51509">
    <property type="entry name" value="PHOSPHAGEN_KINASE_N"/>
    <property type="match status" value="1"/>
</dbReference>
<evidence type="ECO:0000256" key="3">
    <source>
        <dbReference type="ARBA" id="ARBA00022777"/>
    </source>
</evidence>
<feature type="repeat" description="ANK" evidence="5">
    <location>
        <begin position="969"/>
        <end position="1002"/>
    </location>
</feature>
<dbReference type="InterPro" id="IPR022414">
    <property type="entry name" value="ATP-guanido_PTrfase_cat"/>
</dbReference>
<dbReference type="Pfam" id="PF12796">
    <property type="entry name" value="Ank_2"/>
    <property type="match status" value="2"/>
</dbReference>
<evidence type="ECO:0000256" key="8">
    <source>
        <dbReference type="SAM" id="MobiDB-lite"/>
    </source>
</evidence>
<dbReference type="SUPFAM" id="SSF55931">
    <property type="entry name" value="Glutamine synthetase/guanido kinase"/>
    <property type="match status" value="1"/>
</dbReference>
<evidence type="ECO:0000313" key="11">
    <source>
        <dbReference type="EMBL" id="CAH2980956.1"/>
    </source>
</evidence>
<feature type="binding site" evidence="7">
    <location>
        <position position="1337"/>
    </location>
    <ligand>
        <name>ATP</name>
        <dbReference type="ChEBI" id="CHEBI:30616"/>
    </ligand>
</feature>
<feature type="compositionally biased region" description="Basic and acidic residues" evidence="8">
    <location>
        <begin position="549"/>
        <end position="572"/>
    </location>
</feature>
<dbReference type="PROSITE" id="PS51510">
    <property type="entry name" value="PHOSPHAGEN_KINASE_C"/>
    <property type="match status" value="1"/>
</dbReference>
<organism evidence="11 12">
    <name type="scientific">Chilo suppressalis</name>
    <name type="common">Asiatic rice borer moth</name>
    <dbReference type="NCBI Taxonomy" id="168631"/>
    <lineage>
        <taxon>Eukaryota</taxon>
        <taxon>Metazoa</taxon>
        <taxon>Ecdysozoa</taxon>
        <taxon>Arthropoda</taxon>
        <taxon>Hexapoda</taxon>
        <taxon>Insecta</taxon>
        <taxon>Pterygota</taxon>
        <taxon>Neoptera</taxon>
        <taxon>Endopterygota</taxon>
        <taxon>Lepidoptera</taxon>
        <taxon>Glossata</taxon>
        <taxon>Ditrysia</taxon>
        <taxon>Pyraloidea</taxon>
        <taxon>Crambidae</taxon>
        <taxon>Crambinae</taxon>
        <taxon>Chilo</taxon>
    </lineage>
</organism>
<comment type="caution">
    <text evidence="7">Lacks conserved residue(s) required for the propagation of feature annotation.</text>
</comment>
<dbReference type="Gene3D" id="1.10.135.10">
    <property type="entry name" value="ATP:guanido phosphotransferase, N-terminal domain"/>
    <property type="match status" value="1"/>
</dbReference>
<feature type="binding site" evidence="7">
    <location>
        <begin position="1212"/>
        <end position="1216"/>
    </location>
    <ligand>
        <name>ATP</name>
        <dbReference type="ChEBI" id="CHEBI:30616"/>
    </ligand>
</feature>
<evidence type="ECO:0000256" key="4">
    <source>
        <dbReference type="ARBA" id="ARBA00022840"/>
    </source>
</evidence>
<dbReference type="InterPro" id="IPR036802">
    <property type="entry name" value="ATP-guanido_PTrfase_N_sf"/>
</dbReference>
<evidence type="ECO:0000256" key="1">
    <source>
        <dbReference type="ARBA" id="ARBA00022679"/>
    </source>
</evidence>
<dbReference type="SUPFAM" id="SSF48034">
    <property type="entry name" value="Guanido kinase N-terminal domain"/>
    <property type="match status" value="1"/>
</dbReference>
<evidence type="ECO:0000313" key="12">
    <source>
        <dbReference type="Proteomes" id="UP001153292"/>
    </source>
</evidence>
<dbReference type="PROSITE" id="PS50088">
    <property type="entry name" value="ANK_REPEAT"/>
    <property type="match status" value="4"/>
</dbReference>
<dbReference type="Pfam" id="PF00023">
    <property type="entry name" value="Ank"/>
    <property type="match status" value="1"/>
</dbReference>
<proteinExistence type="inferred from homology"/>
<dbReference type="EMBL" id="OU963904">
    <property type="protein sequence ID" value="CAH2980956.1"/>
    <property type="molecule type" value="Genomic_DNA"/>
</dbReference>
<sequence>MLLVADDLYSVTGFSDGEILRGPQVENWRVPLEVFQADGISPRGESPLRLEPLNHSNLRGSAQLEGVSETRTSALVSRCRRGRLYTPRYVPVPGIACPVQTGSSHSYPTVIGAASEAQLRQWARGGSESRLERAVLAGQGRRLLAVTEALPLAHHLPALVAKCQALHAAVERGSLAELQELLDSDYNRRKYLMCRDEAGVNLLHKAIFYDYMDIATWLVHQCPELVHDKDSEGRTPLHYAAVCRDEAFAAALLEGAGAARGARDAAGRTPAHYRGAARTQLSLPAPDDMPRDNGKNPPGLVIKRHNIRIWCHDCDMARLQRVVWEGHGTRLLSEVSNQPVVKKFLEAVPYIMNTIRDIHNAVIENDLEGLMKHAGDPVSPQALSSRDVNNLTVTHKAAGLGHGGILKYIIERYPQGINDVDNDGRTPLHYAAAVRDDQHTYNTLVGYGADESVTDNKNKTPAYYKNRPQEIDKNILKTLPEAPRTASSAYPTSWDWKLLDTEVIAELSKKSRRKNLKTSSENVSSKINTNTISESTDNNLGMKTSSTREFIKDLPELDDSHKPDISNHKDTETIDDTNDDGQKNELSEEIIEESKEESNDIIENGANKESNEEQIEEHTEKAIDKNASDDENSEDKPLINSEKSNENDESHNEEDQIDKNCIEGMKIDKHQEEHEEIDEPVLNKNDEEENNDDSPEKQNTENENIKEVAFDKNETKNDENYNSQEDNKLIKENSEKEDNNVQTENTNETEEFSSTKEGNYNTEHNEDDDDVQVQGDSYSEYSDINHQSTADVVEMECAKRGNVSDGGNTHESLIEGIISGEAEQDSQDASMTQRDGSVHEDILVVDNEIDPEVTDLINNANMEMLATLVLNGEGSRLVGRHSSNSELQSFLDSVPSYMQKINKVHVAAREGDIRELQAALDRRKFAIARDPISPNGATPLHVATVFGKTNIMKYLGGRFPETLSAVDFEGRTALHYAAVLPDNGHYYNLLQQLGANSKDLDDSGRSAEDYISNPNLLSFSQLLTDFGISEEVAQDMLSDKVPEDRVSSRRSLNAPEALDTLERCYRLLASAKSIRTPLSASSNRATPPLVLGRFLKRPIFDSIKFRITKLDHDLFDVIWPAVKKLPDNRNIVQTVEEDFPGGIAAPDYYVYEVFHEFLEPLIKDIHNINIHTDLNSHPPSDFEKIILKPPSAVSAQPLVELNIDLNDEFVLSGTMECSRNIDGFELPINLKIGKLETIERIVTTVCMHENFAKLSGSLIAESDQRGGSYYTLNEVMEKPSEICATLASSGLLIALCDREEIDDCTRLHGNHWPYGRGVFVSEDKTVAIWINVHDHIRVLVTNPIDSPGEIGQTFSKMSYIMGYLHDKIDFVWDQKLGHLSSRPTFLGAGLRFSLIINFPGLSKDPDNMKHLCAMRGLQYRETLSADIARISNYQCLNVTETNCFNDFATAASNLLHLEKDLAMQNSAHIATMLSNIFRRKRSSLADLDNSDTQ</sequence>
<dbReference type="PANTHER" id="PTHR24172">
    <property type="entry name" value="ANK_REP_REGION DOMAIN-CONTAINING PROTEIN"/>
    <property type="match status" value="1"/>
</dbReference>
<feature type="repeat" description="ANK" evidence="5">
    <location>
        <begin position="232"/>
        <end position="265"/>
    </location>
</feature>
<reference evidence="11" key="1">
    <citation type="submission" date="2021-12" db="EMBL/GenBank/DDBJ databases">
        <authorList>
            <person name="King R."/>
        </authorList>
    </citation>
    <scope>NUCLEOTIDE SEQUENCE</scope>
</reference>
<feature type="binding site" evidence="7">
    <location>
        <begin position="1391"/>
        <end position="1395"/>
    </location>
    <ligand>
        <name>ATP</name>
        <dbReference type="ChEBI" id="CHEBI:30616"/>
    </ligand>
</feature>
<keyword evidence="3 7" id="KW-0418">Kinase</keyword>
<dbReference type="PANTHER" id="PTHR24172:SF4">
    <property type="entry name" value="ANK_REP_REGION DOMAIN-CONTAINING PROTEIN"/>
    <property type="match status" value="1"/>
</dbReference>
<feature type="compositionally biased region" description="Polar residues" evidence="8">
    <location>
        <begin position="517"/>
        <end position="548"/>
    </location>
</feature>
<feature type="compositionally biased region" description="Basic and acidic residues" evidence="8">
    <location>
        <begin position="694"/>
        <end position="739"/>
    </location>
</feature>
<evidence type="ECO:0000259" key="9">
    <source>
        <dbReference type="PROSITE" id="PS51509"/>
    </source>
</evidence>
<dbReference type="SMART" id="SM00248">
    <property type="entry name" value="ANK"/>
    <property type="match status" value="7"/>
</dbReference>
<feature type="region of interest" description="Disordered" evidence="8">
    <location>
        <begin position="510"/>
        <end position="772"/>
    </location>
</feature>
<dbReference type="Pfam" id="PF00217">
    <property type="entry name" value="ATP-gua_Ptrans"/>
    <property type="match status" value="1"/>
</dbReference>
<feature type="compositionally biased region" description="Basic and acidic residues" evidence="8">
    <location>
        <begin position="643"/>
        <end position="673"/>
    </location>
</feature>
<comment type="similarity">
    <text evidence="6">Belongs to the ATP:guanido phosphotransferase family.</text>
</comment>
<feature type="repeat" description="ANK" evidence="5">
    <location>
        <begin position="935"/>
        <end position="955"/>
    </location>
</feature>
<keyword evidence="5" id="KW-0040">ANK repeat</keyword>
<feature type="domain" description="Phosphagen kinase N-terminal" evidence="9">
    <location>
        <begin position="1070"/>
        <end position="1167"/>
    </location>
</feature>
<evidence type="ECO:0000256" key="7">
    <source>
        <dbReference type="PROSITE-ProRule" id="PRU00843"/>
    </source>
</evidence>
<feature type="repeat" description="ANK" evidence="5">
    <location>
        <begin position="423"/>
        <end position="456"/>
    </location>
</feature>
<feature type="domain" description="Phosphagen kinase C-terminal" evidence="10">
    <location>
        <begin position="1209"/>
        <end position="1461"/>
    </location>
</feature>
<evidence type="ECO:0000259" key="10">
    <source>
        <dbReference type="PROSITE" id="PS51510"/>
    </source>
</evidence>
<evidence type="ECO:0000256" key="2">
    <source>
        <dbReference type="ARBA" id="ARBA00022741"/>
    </source>
</evidence>
<feature type="binding site" evidence="7">
    <location>
        <begin position="1415"/>
        <end position="1420"/>
    </location>
    <ligand>
        <name>ATP</name>
        <dbReference type="ChEBI" id="CHEBI:30616"/>
    </ligand>
</feature>
<evidence type="ECO:0008006" key="13">
    <source>
        <dbReference type="Google" id="ProtNLM"/>
    </source>
</evidence>